<sequence length="110" mass="11994">MRIEMFGSETLPISQAPEDRRAAQRHATSIAAVVETHDGIALAAEIANLSRTGFCARCALSLPRGARVKVRVGDAIRRRPAEVIWQFGQEIGCRFVTPLPQKLLATLIDG</sequence>
<accession>A0ABY4X6W1</accession>
<organism evidence="2 3">
    <name type="scientific">Sphingomonas morindae</name>
    <dbReference type="NCBI Taxonomy" id="1541170"/>
    <lineage>
        <taxon>Bacteria</taxon>
        <taxon>Pseudomonadati</taxon>
        <taxon>Pseudomonadota</taxon>
        <taxon>Alphaproteobacteria</taxon>
        <taxon>Sphingomonadales</taxon>
        <taxon>Sphingomonadaceae</taxon>
        <taxon>Sphingomonas</taxon>
    </lineage>
</organism>
<dbReference type="Gene3D" id="2.40.10.220">
    <property type="entry name" value="predicted glycosyltransferase like domains"/>
    <property type="match status" value="1"/>
</dbReference>
<proteinExistence type="predicted"/>
<dbReference type="EMBL" id="CP084930">
    <property type="protein sequence ID" value="USI72624.1"/>
    <property type="molecule type" value="Genomic_DNA"/>
</dbReference>
<evidence type="ECO:0000259" key="1">
    <source>
        <dbReference type="Pfam" id="PF07238"/>
    </source>
</evidence>
<evidence type="ECO:0000313" key="3">
    <source>
        <dbReference type="Proteomes" id="UP001056937"/>
    </source>
</evidence>
<dbReference type="RefSeq" id="WP_252166432.1">
    <property type="nucleotide sequence ID" value="NZ_CP084930.1"/>
</dbReference>
<dbReference type="SUPFAM" id="SSF141371">
    <property type="entry name" value="PilZ domain-like"/>
    <property type="match status" value="1"/>
</dbReference>
<name>A0ABY4X6W1_9SPHN</name>
<gene>
    <name evidence="2" type="ORF">LHA26_15275</name>
</gene>
<dbReference type="Pfam" id="PF07238">
    <property type="entry name" value="PilZ"/>
    <property type="match status" value="1"/>
</dbReference>
<feature type="domain" description="PilZ" evidence="1">
    <location>
        <begin position="19"/>
        <end position="107"/>
    </location>
</feature>
<evidence type="ECO:0000313" key="2">
    <source>
        <dbReference type="EMBL" id="USI72624.1"/>
    </source>
</evidence>
<dbReference type="Proteomes" id="UP001056937">
    <property type="component" value="Chromosome 1"/>
</dbReference>
<protein>
    <recommendedName>
        <fullName evidence="1">PilZ domain-containing protein</fullName>
    </recommendedName>
</protein>
<dbReference type="InterPro" id="IPR009875">
    <property type="entry name" value="PilZ_domain"/>
</dbReference>
<reference evidence="2" key="1">
    <citation type="journal article" date="2022" name="Toxins">
        <title>Genomic Analysis of Sphingopyxis sp. USTB-05 for Biodegrading Cyanobacterial Hepatotoxins.</title>
        <authorList>
            <person name="Liu C."/>
            <person name="Xu Q."/>
            <person name="Zhao Z."/>
            <person name="Zhang H."/>
            <person name="Liu X."/>
            <person name="Yin C."/>
            <person name="Liu Y."/>
            <person name="Yan H."/>
        </authorList>
    </citation>
    <scope>NUCLEOTIDE SEQUENCE</scope>
    <source>
        <strain evidence="2">NBD5</strain>
    </source>
</reference>
<keyword evidence="3" id="KW-1185">Reference proteome</keyword>